<comment type="caution">
    <text evidence="4">The sequence shown here is derived from an EMBL/GenBank/DDBJ whole genome shotgun (WGS) entry which is preliminary data.</text>
</comment>
<feature type="compositionally biased region" description="Basic and acidic residues" evidence="2">
    <location>
        <begin position="557"/>
        <end position="570"/>
    </location>
</feature>
<evidence type="ECO:0000259" key="3">
    <source>
        <dbReference type="Pfam" id="PF07859"/>
    </source>
</evidence>
<evidence type="ECO:0000256" key="2">
    <source>
        <dbReference type="SAM" id="MobiDB-lite"/>
    </source>
</evidence>
<feature type="region of interest" description="Disordered" evidence="2">
    <location>
        <begin position="548"/>
        <end position="579"/>
    </location>
</feature>
<evidence type="ECO:0000313" key="5">
    <source>
        <dbReference type="Proteomes" id="UP000566819"/>
    </source>
</evidence>
<accession>A0A8H4R5P4</accession>
<dbReference type="InterPro" id="IPR029058">
    <property type="entry name" value="AB_hydrolase_fold"/>
</dbReference>
<gene>
    <name evidence="4" type="ORF">G7Y89_g14094</name>
</gene>
<dbReference type="InterPro" id="IPR050300">
    <property type="entry name" value="GDXG_lipolytic_enzyme"/>
</dbReference>
<dbReference type="PANTHER" id="PTHR48081:SF8">
    <property type="entry name" value="ALPHA_BETA HYDROLASE FOLD-3 DOMAIN-CONTAINING PROTEIN-RELATED"/>
    <property type="match status" value="1"/>
</dbReference>
<keyword evidence="5" id="KW-1185">Reference proteome</keyword>
<evidence type="ECO:0000313" key="4">
    <source>
        <dbReference type="EMBL" id="KAF4624079.1"/>
    </source>
</evidence>
<evidence type="ECO:0000256" key="1">
    <source>
        <dbReference type="ARBA" id="ARBA00022801"/>
    </source>
</evidence>
<dbReference type="SUPFAM" id="SSF53474">
    <property type="entry name" value="alpha/beta-Hydrolases"/>
    <property type="match status" value="1"/>
</dbReference>
<sequence length="656" mass="72381">MGSEIPQIIYQPIHPSVRPLLDPQYVNFHEKYLQYVPSSESVPWDPACRFEPSPSAAGGSPLVEVGSTRDFDYGGDEKLRIFTPKGDAPSGGWPVLVWMHGGGWTMGGLSSENSFLTRLCSNASCVVVSVNYRHAPENPYPAAINDVVTGFSWIVSPAGKKALHIDVGRVAIGGLSAGGGLAAILSLKAASLKPPVSITFQLLIVPVIDNTASTTSCWESNAHAPWLTPNRMMWYRKMYLPNEKNWTNWDASPNFAPAALLAKSPKTWIAVAELDILCDEGVKFGEQLRAEGVDAEVVVYPGSTHSILILDVVKWPSRPPPTGERTQAPTNMATPDENAVNSSETYIRAAQLKLTRLQQLFGTPSPAEFISIIQNFTTFNDPERRKRIKFQDKLGLFGFYAKKLLPLGRAGSKTYYIHIYAVTADGSLDMKKLLVFRRLIVKQVQTYWVVAMDEEHKLWALRASRIGPDETYDDNDSLNWRESDAISTRNEPSGNADAPSGSSTIITSTSGADLQIYNDTPGTIEMQHLSLDGDHSIEKDIMERATMESADTDSTDMDGHSTNTERDGTKSTESTNHIGDSKRFVTDSAEYRIFHAAVFSKEHSKIENVFNATATQHVFELGPLGLLWQAIDNTEQKFFPKPSDITSWTSMQISNN</sequence>
<dbReference type="Gene3D" id="3.40.50.1820">
    <property type="entry name" value="alpha/beta hydrolase"/>
    <property type="match status" value="1"/>
</dbReference>
<feature type="region of interest" description="Disordered" evidence="2">
    <location>
        <begin position="319"/>
        <end position="339"/>
    </location>
</feature>
<feature type="compositionally biased region" description="Polar residues" evidence="2">
    <location>
        <begin position="324"/>
        <end position="339"/>
    </location>
</feature>
<dbReference type="InterPro" id="IPR013094">
    <property type="entry name" value="AB_hydrolase_3"/>
</dbReference>
<dbReference type="AlphaFoldDB" id="A0A8H4R5P4"/>
<proteinExistence type="predicted"/>
<feature type="domain" description="Alpha/beta hydrolase fold-3" evidence="3">
    <location>
        <begin position="96"/>
        <end position="307"/>
    </location>
</feature>
<dbReference type="EMBL" id="JAAMPI010001777">
    <property type="protein sequence ID" value="KAF4624079.1"/>
    <property type="molecule type" value="Genomic_DNA"/>
</dbReference>
<name>A0A8H4R5P4_9HELO</name>
<organism evidence="4 5">
    <name type="scientific">Cudoniella acicularis</name>
    <dbReference type="NCBI Taxonomy" id="354080"/>
    <lineage>
        <taxon>Eukaryota</taxon>
        <taxon>Fungi</taxon>
        <taxon>Dikarya</taxon>
        <taxon>Ascomycota</taxon>
        <taxon>Pezizomycotina</taxon>
        <taxon>Leotiomycetes</taxon>
        <taxon>Helotiales</taxon>
        <taxon>Tricladiaceae</taxon>
        <taxon>Cudoniella</taxon>
    </lineage>
</organism>
<dbReference type="Pfam" id="PF07859">
    <property type="entry name" value="Abhydrolase_3"/>
    <property type="match status" value="1"/>
</dbReference>
<dbReference type="PANTHER" id="PTHR48081">
    <property type="entry name" value="AB HYDROLASE SUPERFAMILY PROTEIN C4A8.06C"/>
    <property type="match status" value="1"/>
</dbReference>
<feature type="region of interest" description="Disordered" evidence="2">
    <location>
        <begin position="486"/>
        <end position="505"/>
    </location>
</feature>
<dbReference type="OrthoDB" id="408631at2759"/>
<keyword evidence="1" id="KW-0378">Hydrolase</keyword>
<reference evidence="4 5" key="1">
    <citation type="submission" date="2020-03" db="EMBL/GenBank/DDBJ databases">
        <title>Draft Genome Sequence of Cudoniella acicularis.</title>
        <authorList>
            <person name="Buettner E."/>
            <person name="Kellner H."/>
        </authorList>
    </citation>
    <scope>NUCLEOTIDE SEQUENCE [LARGE SCALE GENOMIC DNA]</scope>
    <source>
        <strain evidence="4 5">DSM 108380</strain>
    </source>
</reference>
<protein>
    <recommendedName>
        <fullName evidence="3">Alpha/beta hydrolase fold-3 domain-containing protein</fullName>
    </recommendedName>
</protein>
<dbReference type="Proteomes" id="UP000566819">
    <property type="component" value="Unassembled WGS sequence"/>
</dbReference>
<dbReference type="GO" id="GO:0016787">
    <property type="term" value="F:hydrolase activity"/>
    <property type="evidence" value="ECO:0007669"/>
    <property type="project" value="UniProtKB-KW"/>
</dbReference>